<dbReference type="SUPFAM" id="SSF52540">
    <property type="entry name" value="P-loop containing nucleoside triphosphate hydrolases"/>
    <property type="match status" value="2"/>
</dbReference>
<dbReference type="InterPro" id="IPR050095">
    <property type="entry name" value="ECF_ABC_transporter_ATP-bd"/>
</dbReference>
<evidence type="ECO:0000256" key="2">
    <source>
        <dbReference type="ARBA" id="ARBA00022448"/>
    </source>
</evidence>
<feature type="compositionally biased region" description="Gly residues" evidence="5">
    <location>
        <begin position="529"/>
        <end position="539"/>
    </location>
</feature>
<accession>A0A367YVK7</accession>
<dbReference type="GO" id="GO:0042626">
    <property type="term" value="F:ATPase-coupled transmembrane transporter activity"/>
    <property type="evidence" value="ECO:0007669"/>
    <property type="project" value="TreeGrafter"/>
</dbReference>
<keyword evidence="8" id="KW-1185">Reference proteome</keyword>
<evidence type="ECO:0000259" key="6">
    <source>
        <dbReference type="PROSITE" id="PS50893"/>
    </source>
</evidence>
<dbReference type="RefSeq" id="WP_114126606.1">
    <property type="nucleotide sequence ID" value="NZ_QOUI01000005.1"/>
</dbReference>
<keyword evidence="3" id="KW-0547">Nucleotide-binding</keyword>
<dbReference type="GO" id="GO:0005524">
    <property type="term" value="F:ATP binding"/>
    <property type="evidence" value="ECO:0007669"/>
    <property type="project" value="UniProtKB-KW"/>
</dbReference>
<evidence type="ECO:0000256" key="5">
    <source>
        <dbReference type="SAM" id="MobiDB-lite"/>
    </source>
</evidence>
<dbReference type="EMBL" id="QOUI01000005">
    <property type="protein sequence ID" value="RCK69848.1"/>
    <property type="molecule type" value="Genomic_DNA"/>
</dbReference>
<evidence type="ECO:0000256" key="1">
    <source>
        <dbReference type="ARBA" id="ARBA00005417"/>
    </source>
</evidence>
<evidence type="ECO:0000313" key="7">
    <source>
        <dbReference type="EMBL" id="RCK69848.1"/>
    </source>
</evidence>
<dbReference type="InterPro" id="IPR017871">
    <property type="entry name" value="ABC_transporter-like_CS"/>
</dbReference>
<feature type="domain" description="ABC transporter" evidence="6">
    <location>
        <begin position="284"/>
        <end position="503"/>
    </location>
</feature>
<dbReference type="AlphaFoldDB" id="A0A367YVK7"/>
<protein>
    <submittedName>
        <fullName evidence="7">ATP-binding cassette domain-containing protein</fullName>
    </submittedName>
</protein>
<evidence type="ECO:0000256" key="4">
    <source>
        <dbReference type="ARBA" id="ARBA00022840"/>
    </source>
</evidence>
<sequence length="539" mass="57425">MLRIEGLTVRYSADGPAVLRDVDLTVDEGELALVTGPTGSGKSTLLGTINNLVPRFTAGVRTGRVTLAGEDVTTRPPRELADRVGWVPQDPLTAFVTDTVEDELAYPMEQQGLPPAPMRVRVEETLDLLGIAPLRRRSLRTLSGGEQQRVAIGSVLTLRPPLLVLDEPTSALDPVAAEDVLAVLRRLVHDLGTTVLVAEHRMERVVESADLVVRVGADGTVEQGPPAEVLARAELVPPVVELGRRLGWSPLPLSVRDARRRAAPLRRTLTSPVDPPLPDTPGGLRARRLTVRHGSAVAVREVDLHLPPGQLTALVGRNGSGKSSLLWALHGAGPHTGEVTLDGRPVDGRAALVPQTPADLLYRETVAAECADADTRAGRPPGSTLALARRLGGDLRPGQHPRDLSEGQLLALVLALQLAPDTSVVLLDEPTRGLDYRAKAELTRTLQTLTEQGRTVLVATHDVEFVAATCQRVVVLAEGEVVTDGPVREVLPSSPLLAPQTSRVMAPLRHLTPDEVVPADPDLPARDGGLPGGPGRRTR</sequence>
<dbReference type="Pfam" id="PF00005">
    <property type="entry name" value="ABC_tran"/>
    <property type="match status" value="2"/>
</dbReference>
<dbReference type="GO" id="GO:0016887">
    <property type="term" value="F:ATP hydrolysis activity"/>
    <property type="evidence" value="ECO:0007669"/>
    <property type="project" value="InterPro"/>
</dbReference>
<proteinExistence type="inferred from homology"/>
<dbReference type="GO" id="GO:0043190">
    <property type="term" value="C:ATP-binding cassette (ABC) transporter complex"/>
    <property type="evidence" value="ECO:0007669"/>
    <property type="project" value="TreeGrafter"/>
</dbReference>
<gene>
    <name evidence="7" type="ORF">DT076_10170</name>
</gene>
<dbReference type="PROSITE" id="PS50893">
    <property type="entry name" value="ABC_TRANSPORTER_2"/>
    <property type="match status" value="2"/>
</dbReference>
<dbReference type="PANTHER" id="PTHR43553">
    <property type="entry name" value="HEAVY METAL TRANSPORTER"/>
    <property type="match status" value="1"/>
</dbReference>
<dbReference type="PROSITE" id="PS00211">
    <property type="entry name" value="ABC_TRANSPORTER_1"/>
    <property type="match status" value="1"/>
</dbReference>
<comment type="similarity">
    <text evidence="1">Belongs to the ABC transporter superfamily.</text>
</comment>
<feature type="region of interest" description="Disordered" evidence="5">
    <location>
        <begin position="513"/>
        <end position="539"/>
    </location>
</feature>
<feature type="domain" description="ABC transporter" evidence="6">
    <location>
        <begin position="2"/>
        <end position="242"/>
    </location>
</feature>
<evidence type="ECO:0000256" key="3">
    <source>
        <dbReference type="ARBA" id="ARBA00022741"/>
    </source>
</evidence>
<reference evidence="7 8" key="1">
    <citation type="submission" date="2018-07" db="EMBL/GenBank/DDBJ databases">
        <title>Desertimonas flava gen. nov. sp. nov.</title>
        <authorList>
            <person name="Liu S."/>
        </authorList>
    </citation>
    <scope>NUCLEOTIDE SEQUENCE [LARGE SCALE GENOMIC DNA]</scope>
    <source>
        <strain evidence="7 8">16Sb5-5</strain>
    </source>
</reference>
<keyword evidence="4 7" id="KW-0067">ATP-binding</keyword>
<dbReference type="InterPro" id="IPR027417">
    <property type="entry name" value="P-loop_NTPase"/>
</dbReference>
<organism evidence="7 8">
    <name type="scientific">Desertihabitans brevis</name>
    <dbReference type="NCBI Taxonomy" id="2268447"/>
    <lineage>
        <taxon>Bacteria</taxon>
        <taxon>Bacillati</taxon>
        <taxon>Actinomycetota</taxon>
        <taxon>Actinomycetes</taxon>
        <taxon>Propionibacteriales</taxon>
        <taxon>Propionibacteriaceae</taxon>
        <taxon>Desertihabitans</taxon>
    </lineage>
</organism>
<name>A0A367YVK7_9ACTN</name>
<dbReference type="Gene3D" id="3.40.50.300">
    <property type="entry name" value="P-loop containing nucleotide triphosphate hydrolases"/>
    <property type="match status" value="2"/>
</dbReference>
<keyword evidence="2" id="KW-0813">Transport</keyword>
<dbReference type="InterPro" id="IPR015856">
    <property type="entry name" value="ABC_transpr_CbiO/EcfA_su"/>
</dbReference>
<evidence type="ECO:0000313" key="8">
    <source>
        <dbReference type="Proteomes" id="UP000252770"/>
    </source>
</evidence>
<dbReference type="PANTHER" id="PTHR43553:SF24">
    <property type="entry name" value="ENERGY-COUPLING FACTOR TRANSPORTER ATP-BINDING PROTEIN ECFA1"/>
    <property type="match status" value="1"/>
</dbReference>
<dbReference type="CDD" id="cd03225">
    <property type="entry name" value="ABC_cobalt_CbiO_domain1"/>
    <property type="match status" value="1"/>
</dbReference>
<dbReference type="InterPro" id="IPR003439">
    <property type="entry name" value="ABC_transporter-like_ATP-bd"/>
</dbReference>
<dbReference type="InterPro" id="IPR003593">
    <property type="entry name" value="AAA+_ATPase"/>
</dbReference>
<comment type="caution">
    <text evidence="7">The sequence shown here is derived from an EMBL/GenBank/DDBJ whole genome shotgun (WGS) entry which is preliminary data.</text>
</comment>
<dbReference type="SMART" id="SM00382">
    <property type="entry name" value="AAA"/>
    <property type="match status" value="2"/>
</dbReference>
<dbReference type="Proteomes" id="UP000252770">
    <property type="component" value="Unassembled WGS sequence"/>
</dbReference>